<organism evidence="3 4">
    <name type="scientific">Sinorhizobium kostiense</name>
    <dbReference type="NCBI Taxonomy" id="76747"/>
    <lineage>
        <taxon>Bacteria</taxon>
        <taxon>Pseudomonadati</taxon>
        <taxon>Pseudomonadota</taxon>
        <taxon>Alphaproteobacteria</taxon>
        <taxon>Hyphomicrobiales</taxon>
        <taxon>Rhizobiaceae</taxon>
        <taxon>Sinorhizobium/Ensifer group</taxon>
        <taxon>Sinorhizobium</taxon>
    </lineage>
</organism>
<evidence type="ECO:0000313" key="4">
    <source>
        <dbReference type="Proteomes" id="UP000730739"/>
    </source>
</evidence>
<sequence length="212" mass="22834">MNAPVHSKPRAVDWEALKRRITEAIEQTEAFLDPNRPDAATRVPPSTACDSGEAEGDGLEHPTEVVTFALSGQRFALEIRYVWEILLVQRLSPLPGTPSYLLGIYDLRGQLLPIFDLRGLLGLSGATRSDPAWAIVCGETHSEFLVLSDDTPEVGEIAAGEIAAPRGMNRPWTRAMTADGTAVLDGALLLSDRRLFLDSEDPAASGNGEGEA</sequence>
<dbReference type="Proteomes" id="UP000730739">
    <property type="component" value="Unassembled WGS sequence"/>
</dbReference>
<dbReference type="InterPro" id="IPR002545">
    <property type="entry name" value="CheW-lke_dom"/>
</dbReference>
<dbReference type="Gene3D" id="2.40.50.180">
    <property type="entry name" value="CheA-289, Domain 4"/>
    <property type="match status" value="1"/>
</dbReference>
<dbReference type="EMBL" id="JAGILA010000001">
    <property type="protein sequence ID" value="MBP2233888.1"/>
    <property type="molecule type" value="Genomic_DNA"/>
</dbReference>
<dbReference type="InterPro" id="IPR036061">
    <property type="entry name" value="CheW-like_dom_sf"/>
</dbReference>
<name>A0ABS4QTC8_9HYPH</name>
<dbReference type="SUPFAM" id="SSF50341">
    <property type="entry name" value="CheW-like"/>
    <property type="match status" value="1"/>
</dbReference>
<dbReference type="SMART" id="SM00260">
    <property type="entry name" value="CheW"/>
    <property type="match status" value="1"/>
</dbReference>
<evidence type="ECO:0000313" key="3">
    <source>
        <dbReference type="EMBL" id="MBP2233888.1"/>
    </source>
</evidence>
<dbReference type="PANTHER" id="PTHR22617">
    <property type="entry name" value="CHEMOTAXIS SENSOR HISTIDINE KINASE-RELATED"/>
    <property type="match status" value="1"/>
</dbReference>
<evidence type="ECO:0000259" key="2">
    <source>
        <dbReference type="PROSITE" id="PS50851"/>
    </source>
</evidence>
<protein>
    <submittedName>
        <fullName evidence="3">Purine-binding chemotaxis protein CheW</fullName>
    </submittedName>
</protein>
<dbReference type="InterPro" id="IPR039315">
    <property type="entry name" value="CheW"/>
</dbReference>
<proteinExistence type="predicted"/>
<feature type="region of interest" description="Disordered" evidence="1">
    <location>
        <begin position="35"/>
        <end position="59"/>
    </location>
</feature>
<dbReference type="RefSeq" id="WP_209600174.1">
    <property type="nucleotide sequence ID" value="NZ_JAGILA010000001.1"/>
</dbReference>
<evidence type="ECO:0000256" key="1">
    <source>
        <dbReference type="SAM" id="MobiDB-lite"/>
    </source>
</evidence>
<accession>A0ABS4QTC8</accession>
<dbReference type="Gene3D" id="2.30.30.40">
    <property type="entry name" value="SH3 Domains"/>
    <property type="match status" value="1"/>
</dbReference>
<comment type="caution">
    <text evidence="3">The sequence shown here is derived from an EMBL/GenBank/DDBJ whole genome shotgun (WGS) entry which is preliminary data.</text>
</comment>
<dbReference type="Pfam" id="PF01584">
    <property type="entry name" value="CheW"/>
    <property type="match status" value="1"/>
</dbReference>
<feature type="domain" description="CheW-like" evidence="2">
    <location>
        <begin position="62"/>
        <end position="202"/>
    </location>
</feature>
<reference evidence="3 4" key="1">
    <citation type="submission" date="2021-03" db="EMBL/GenBank/DDBJ databases">
        <title>Genomic Encyclopedia of Type Strains, Phase IV (KMG-IV): sequencing the most valuable type-strain genomes for metagenomic binning, comparative biology and taxonomic classification.</title>
        <authorList>
            <person name="Goeker M."/>
        </authorList>
    </citation>
    <scope>NUCLEOTIDE SEQUENCE [LARGE SCALE GENOMIC DNA]</scope>
    <source>
        <strain evidence="3 4">DSM 13372</strain>
    </source>
</reference>
<dbReference type="PANTHER" id="PTHR22617:SF23">
    <property type="entry name" value="CHEMOTAXIS PROTEIN CHEW"/>
    <property type="match status" value="1"/>
</dbReference>
<dbReference type="PROSITE" id="PS50851">
    <property type="entry name" value="CHEW"/>
    <property type="match status" value="1"/>
</dbReference>
<keyword evidence="4" id="KW-1185">Reference proteome</keyword>
<gene>
    <name evidence="3" type="ORF">J2Z31_000378</name>
</gene>